<gene>
    <name evidence="2" type="ORF">LCGC14_1366910</name>
</gene>
<evidence type="ECO:0000313" key="2">
    <source>
        <dbReference type="EMBL" id="KKM77735.1"/>
    </source>
</evidence>
<proteinExistence type="predicted"/>
<accession>A0A0F9MLK7</accession>
<protein>
    <submittedName>
        <fullName evidence="2">Uncharacterized protein</fullName>
    </submittedName>
</protein>
<feature type="coiled-coil region" evidence="1">
    <location>
        <begin position="27"/>
        <end position="54"/>
    </location>
</feature>
<dbReference type="AlphaFoldDB" id="A0A0F9MLK7"/>
<reference evidence="2" key="1">
    <citation type="journal article" date="2015" name="Nature">
        <title>Complex archaea that bridge the gap between prokaryotes and eukaryotes.</title>
        <authorList>
            <person name="Spang A."/>
            <person name="Saw J.H."/>
            <person name="Jorgensen S.L."/>
            <person name="Zaremba-Niedzwiedzka K."/>
            <person name="Martijn J."/>
            <person name="Lind A.E."/>
            <person name="van Eijk R."/>
            <person name="Schleper C."/>
            <person name="Guy L."/>
            <person name="Ettema T.J."/>
        </authorList>
    </citation>
    <scope>NUCLEOTIDE SEQUENCE</scope>
</reference>
<keyword evidence="1" id="KW-0175">Coiled coil</keyword>
<dbReference type="EMBL" id="LAZR01008597">
    <property type="protein sequence ID" value="KKM77735.1"/>
    <property type="molecule type" value="Genomic_DNA"/>
</dbReference>
<sequence length="84" mass="9264">MSKSVEKRVKVQKSAKTAAKGPKTDLIGELAAEIVKLTEKVEKLEKKGQILEKSLLFVANELRPIYGLGAIALVFDEVVTRLKK</sequence>
<comment type="caution">
    <text evidence="2">The sequence shown here is derived from an EMBL/GenBank/DDBJ whole genome shotgun (WGS) entry which is preliminary data.</text>
</comment>
<evidence type="ECO:0000256" key="1">
    <source>
        <dbReference type="SAM" id="Coils"/>
    </source>
</evidence>
<name>A0A0F9MLK7_9ZZZZ</name>
<organism evidence="2">
    <name type="scientific">marine sediment metagenome</name>
    <dbReference type="NCBI Taxonomy" id="412755"/>
    <lineage>
        <taxon>unclassified sequences</taxon>
        <taxon>metagenomes</taxon>
        <taxon>ecological metagenomes</taxon>
    </lineage>
</organism>